<dbReference type="EMBL" id="CP019434">
    <property type="protein sequence ID" value="APZ41914.1"/>
    <property type="molecule type" value="Genomic_DNA"/>
</dbReference>
<dbReference type="KEGG" id="afy:BW247_01395"/>
<keyword evidence="2" id="KW-1185">Reference proteome</keyword>
<evidence type="ECO:0000313" key="1">
    <source>
        <dbReference type="EMBL" id="APZ41914.1"/>
    </source>
</evidence>
<accession>A0A1P8UDR8</accession>
<organism evidence="1 2">
    <name type="scientific">Acidihalobacter ferrooxydans</name>
    <dbReference type="NCBI Taxonomy" id="1765967"/>
    <lineage>
        <taxon>Bacteria</taxon>
        <taxon>Pseudomonadati</taxon>
        <taxon>Pseudomonadota</taxon>
        <taxon>Gammaproteobacteria</taxon>
        <taxon>Chromatiales</taxon>
        <taxon>Ectothiorhodospiraceae</taxon>
        <taxon>Acidihalobacter</taxon>
    </lineage>
</organism>
<proteinExistence type="predicted"/>
<protein>
    <submittedName>
        <fullName evidence="1">Uncharacterized protein</fullName>
    </submittedName>
</protein>
<dbReference type="RefSeq" id="WP_076835261.1">
    <property type="nucleotide sequence ID" value="NZ_CP019434.1"/>
</dbReference>
<sequence length="63" mass="6702">MALSAEVAERVELFQRSTLKESQALSATKCAAVERALADIPLHPGVCRIWKDSASKESAAAMG</sequence>
<evidence type="ECO:0000313" key="2">
    <source>
        <dbReference type="Proteomes" id="UP000243807"/>
    </source>
</evidence>
<dbReference type="Proteomes" id="UP000243807">
    <property type="component" value="Chromosome"/>
</dbReference>
<dbReference type="AlphaFoldDB" id="A0A1P8UDR8"/>
<gene>
    <name evidence="1" type="ORF">BW247_01395</name>
</gene>
<reference evidence="1 2" key="1">
    <citation type="submission" date="2017-01" db="EMBL/GenBank/DDBJ databases">
        <title>Draft sequence of Acidihalobacter ferrooxidans strain DSM 14175 (strain V8).</title>
        <authorList>
            <person name="Khaleque H.N."/>
            <person name="Ramsay J.P."/>
            <person name="Murphy R.J.T."/>
            <person name="Kaksonen A.H."/>
            <person name="Boxall N.J."/>
            <person name="Watkin E.L.J."/>
        </authorList>
    </citation>
    <scope>NUCLEOTIDE SEQUENCE [LARGE SCALE GENOMIC DNA]</scope>
    <source>
        <strain evidence="1 2">V8</strain>
    </source>
</reference>
<name>A0A1P8UDR8_9GAMM</name>